<sequence length="110" mass="11713">MFHFIDADGHRLTAEPGTDLDGNPVTTLWVKGAFARVPVRIPTDRVEEVIAGIRQTARPADGPPRKCGRTKCVSGTEYPPCDRPAGHMAAYCRSAGSAAHFLAADVEAAP</sequence>
<dbReference type="EMBL" id="BLLG01000001">
    <property type="protein sequence ID" value="GFH34327.1"/>
    <property type="molecule type" value="Genomic_DNA"/>
</dbReference>
<evidence type="ECO:0000313" key="2">
    <source>
        <dbReference type="Proteomes" id="UP000484988"/>
    </source>
</evidence>
<comment type="caution">
    <text evidence="1">The sequence shown here is derived from an EMBL/GenBank/DDBJ whole genome shotgun (WGS) entry which is preliminary data.</text>
</comment>
<name>A0A6A0ARX6_9ACTN</name>
<proteinExistence type="predicted"/>
<dbReference type="AlphaFoldDB" id="A0A6A0ARX6"/>
<gene>
    <name evidence="1" type="ORF">SCWH03_05410</name>
</gene>
<protein>
    <submittedName>
        <fullName evidence="1">Uncharacterized protein</fullName>
    </submittedName>
</protein>
<dbReference type="Proteomes" id="UP000484988">
    <property type="component" value="Unassembled WGS sequence"/>
</dbReference>
<accession>A0A6A0ARX6</accession>
<organism evidence="1 2">
    <name type="scientific">Streptomyces pacificus</name>
    <dbReference type="NCBI Taxonomy" id="2705029"/>
    <lineage>
        <taxon>Bacteria</taxon>
        <taxon>Bacillati</taxon>
        <taxon>Actinomycetota</taxon>
        <taxon>Actinomycetes</taxon>
        <taxon>Kitasatosporales</taxon>
        <taxon>Streptomycetaceae</taxon>
        <taxon>Streptomyces</taxon>
    </lineage>
</organism>
<dbReference type="RefSeq" id="WP_173261120.1">
    <property type="nucleotide sequence ID" value="NZ_BLLG01000001.1"/>
</dbReference>
<keyword evidence="2" id="KW-1185">Reference proteome</keyword>
<evidence type="ECO:0000313" key="1">
    <source>
        <dbReference type="EMBL" id="GFH34327.1"/>
    </source>
</evidence>
<reference evidence="1 2" key="1">
    <citation type="submission" date="2020-02" db="EMBL/GenBank/DDBJ databases">
        <title>Whole Genome Shotgun Sequence of Streptomyces sp. strain CWH03.</title>
        <authorList>
            <person name="Dohra H."/>
            <person name="Kodani S."/>
            <person name="Yamamura H."/>
        </authorList>
    </citation>
    <scope>NUCLEOTIDE SEQUENCE [LARGE SCALE GENOMIC DNA]</scope>
    <source>
        <strain evidence="1 2">CWH03</strain>
    </source>
</reference>